<dbReference type="InterPro" id="IPR054173">
    <property type="entry name" value="ThiI_fer"/>
</dbReference>
<dbReference type="EC" id="2.8.1.4" evidence="11"/>
<dbReference type="InterPro" id="IPR004114">
    <property type="entry name" value="THUMP_dom"/>
</dbReference>
<feature type="binding site" evidence="11">
    <location>
        <position position="297"/>
    </location>
    <ligand>
        <name>ATP</name>
        <dbReference type="ChEBI" id="CHEBI:30616"/>
    </ligand>
</feature>
<comment type="function">
    <text evidence="11">Catalyzes the ATP-dependent transfer of a sulfur to tRNA to produce 4-thiouridine in position 8 of tRNAs, which functions as a near-UV photosensor. Also catalyzes the transfer of sulfur to the sulfur carrier protein ThiS, forming ThiS-thiocarboxylate. This is a step in the synthesis of thiazole, in the thiamine biosynthesis pathway. The sulfur is donated as persulfide by IscS.</text>
</comment>
<feature type="domain" description="THUMP" evidence="13">
    <location>
        <begin position="62"/>
        <end position="166"/>
    </location>
</feature>
<feature type="active site" description="Cysteine persulfide intermediate" evidence="11">
    <location>
        <position position="456"/>
    </location>
</feature>
<evidence type="ECO:0000256" key="2">
    <source>
        <dbReference type="ARBA" id="ARBA00022490"/>
    </source>
</evidence>
<evidence type="ECO:0000259" key="12">
    <source>
        <dbReference type="PROSITE" id="PS50206"/>
    </source>
</evidence>
<dbReference type="GO" id="GO:0009228">
    <property type="term" value="P:thiamine biosynthetic process"/>
    <property type="evidence" value="ECO:0007669"/>
    <property type="project" value="UniProtKB-KW"/>
</dbReference>
<comment type="catalytic activity">
    <reaction evidence="11">
        <text>[ThiS sulfur-carrier protein]-C-terminal Gly-Gly-AMP + S-sulfanyl-L-cysteinyl-[cysteine desulfurase] + AH2 = [ThiS sulfur-carrier protein]-C-terminal-Gly-aminoethanethioate + L-cysteinyl-[cysteine desulfurase] + A + AMP + 2 H(+)</text>
        <dbReference type="Rhea" id="RHEA:43340"/>
        <dbReference type="Rhea" id="RHEA-COMP:12157"/>
        <dbReference type="Rhea" id="RHEA-COMP:12158"/>
        <dbReference type="Rhea" id="RHEA-COMP:12910"/>
        <dbReference type="Rhea" id="RHEA-COMP:19908"/>
        <dbReference type="ChEBI" id="CHEBI:13193"/>
        <dbReference type="ChEBI" id="CHEBI:15378"/>
        <dbReference type="ChEBI" id="CHEBI:17499"/>
        <dbReference type="ChEBI" id="CHEBI:29950"/>
        <dbReference type="ChEBI" id="CHEBI:61963"/>
        <dbReference type="ChEBI" id="CHEBI:90618"/>
        <dbReference type="ChEBI" id="CHEBI:232372"/>
        <dbReference type="ChEBI" id="CHEBI:456215"/>
    </reaction>
</comment>
<dbReference type="InterPro" id="IPR050102">
    <property type="entry name" value="tRNA_sulfurtransferase_ThiI"/>
</dbReference>
<dbReference type="GO" id="GO:0000049">
    <property type="term" value="F:tRNA binding"/>
    <property type="evidence" value="ECO:0007669"/>
    <property type="project" value="UniProtKB-UniRule"/>
</dbReference>
<dbReference type="GO" id="GO:0005524">
    <property type="term" value="F:ATP binding"/>
    <property type="evidence" value="ECO:0007669"/>
    <property type="project" value="UniProtKB-UniRule"/>
</dbReference>
<dbReference type="GO" id="GO:0009229">
    <property type="term" value="P:thiamine diphosphate biosynthetic process"/>
    <property type="evidence" value="ECO:0007669"/>
    <property type="project" value="UniProtKB-UniRule"/>
</dbReference>
<dbReference type="Gene3D" id="3.30.2130.30">
    <property type="match status" value="1"/>
</dbReference>
<evidence type="ECO:0000256" key="6">
    <source>
        <dbReference type="ARBA" id="ARBA00022840"/>
    </source>
</evidence>
<dbReference type="PROSITE" id="PS51165">
    <property type="entry name" value="THUMP"/>
    <property type="match status" value="1"/>
</dbReference>
<dbReference type="EMBL" id="NMPM01000042">
    <property type="protein sequence ID" value="PAV25974.1"/>
    <property type="molecule type" value="Genomic_DNA"/>
</dbReference>
<reference evidence="14 15" key="1">
    <citation type="submission" date="2017-07" db="EMBL/GenBank/DDBJ databases">
        <title>Tamlnaduibacter salinus (Mi-7) genome sequencing.</title>
        <authorList>
            <person name="Verma A."/>
            <person name="Krishnamurthi S."/>
        </authorList>
    </citation>
    <scope>NUCLEOTIDE SEQUENCE [LARGE SCALE GENOMIC DNA]</scope>
    <source>
        <strain evidence="14 15">Mi-7</strain>
    </source>
</reference>
<dbReference type="InterPro" id="IPR001763">
    <property type="entry name" value="Rhodanese-like_dom"/>
</dbReference>
<feature type="domain" description="Rhodanese" evidence="12">
    <location>
        <begin position="409"/>
        <end position="480"/>
    </location>
</feature>
<keyword evidence="9" id="KW-1015">Disulfide bond</keyword>
<dbReference type="Pfam" id="PF22025">
    <property type="entry name" value="ThiI_fer"/>
    <property type="match status" value="1"/>
</dbReference>
<dbReference type="SUPFAM" id="SSF52821">
    <property type="entry name" value="Rhodanese/Cell cycle control phosphatase"/>
    <property type="match status" value="1"/>
</dbReference>
<dbReference type="Pfam" id="PF02926">
    <property type="entry name" value="THUMP"/>
    <property type="match status" value="1"/>
</dbReference>
<dbReference type="NCBIfam" id="TIGR00342">
    <property type="entry name" value="tRNA uracil 4-sulfurtransferase ThiI"/>
    <property type="match status" value="1"/>
</dbReference>
<dbReference type="PANTHER" id="PTHR43209:SF1">
    <property type="entry name" value="TRNA SULFURTRANSFERASE"/>
    <property type="match status" value="1"/>
</dbReference>
<keyword evidence="6 11" id="KW-0067">ATP-binding</keyword>
<dbReference type="Pfam" id="PF00581">
    <property type="entry name" value="Rhodanese"/>
    <property type="match status" value="1"/>
</dbReference>
<dbReference type="InterPro" id="IPR026340">
    <property type="entry name" value="THII_Thiazole_biosynth_dom"/>
</dbReference>
<dbReference type="GO" id="GO:0052837">
    <property type="term" value="P:thiazole biosynthetic process"/>
    <property type="evidence" value="ECO:0007669"/>
    <property type="project" value="InterPro"/>
</dbReference>
<evidence type="ECO:0000256" key="11">
    <source>
        <dbReference type="HAMAP-Rule" id="MF_00021"/>
    </source>
</evidence>
<dbReference type="GO" id="GO:0140741">
    <property type="term" value="F:tRNA-uracil-4 sulfurtransferase activity"/>
    <property type="evidence" value="ECO:0007669"/>
    <property type="project" value="UniProtKB-EC"/>
</dbReference>
<comment type="caution">
    <text evidence="14">The sequence shown here is derived from an EMBL/GenBank/DDBJ whole genome shotgun (WGS) entry which is preliminary data.</text>
</comment>
<dbReference type="InterPro" id="IPR014729">
    <property type="entry name" value="Rossmann-like_a/b/a_fold"/>
</dbReference>
<dbReference type="PROSITE" id="PS50206">
    <property type="entry name" value="RHODANESE_3"/>
    <property type="match status" value="1"/>
</dbReference>
<evidence type="ECO:0000256" key="7">
    <source>
        <dbReference type="ARBA" id="ARBA00022884"/>
    </source>
</evidence>
<dbReference type="InterPro" id="IPR049962">
    <property type="entry name" value="THUMP_ThiI"/>
</dbReference>
<gene>
    <name evidence="11" type="primary">thiI</name>
    <name evidence="14" type="ORF">CF392_08360</name>
</gene>
<evidence type="ECO:0000256" key="9">
    <source>
        <dbReference type="ARBA" id="ARBA00023157"/>
    </source>
</evidence>
<dbReference type="CDD" id="cd11716">
    <property type="entry name" value="THUMP_ThiI"/>
    <property type="match status" value="1"/>
</dbReference>
<keyword evidence="3 11" id="KW-0820">tRNA-binding</keyword>
<dbReference type="Gene3D" id="3.40.50.620">
    <property type="entry name" value="HUPs"/>
    <property type="match status" value="1"/>
</dbReference>
<evidence type="ECO:0000256" key="3">
    <source>
        <dbReference type="ARBA" id="ARBA00022555"/>
    </source>
</evidence>
<dbReference type="GO" id="GO:0004810">
    <property type="term" value="F:CCA tRNA nucleotidyltransferase activity"/>
    <property type="evidence" value="ECO:0007669"/>
    <property type="project" value="InterPro"/>
</dbReference>
<dbReference type="SMART" id="SM00981">
    <property type="entry name" value="THUMP"/>
    <property type="match status" value="1"/>
</dbReference>
<comment type="pathway">
    <text evidence="11">Cofactor biosynthesis; thiamine diphosphate biosynthesis.</text>
</comment>
<feature type="binding site" evidence="11">
    <location>
        <begin position="184"/>
        <end position="185"/>
    </location>
    <ligand>
        <name>ATP</name>
        <dbReference type="ChEBI" id="CHEBI:30616"/>
    </ligand>
</feature>
<comment type="catalytic activity">
    <reaction evidence="11">
        <text>[ThiI sulfur-carrier protein]-S-sulfanyl-L-cysteine + a uridine in tRNA + 2 reduced [2Fe-2S]-[ferredoxin] + ATP + H(+) = [ThiI sulfur-carrier protein]-L-cysteine + a 4-thiouridine in tRNA + 2 oxidized [2Fe-2S]-[ferredoxin] + AMP + diphosphate</text>
        <dbReference type="Rhea" id="RHEA:24176"/>
        <dbReference type="Rhea" id="RHEA-COMP:10000"/>
        <dbReference type="Rhea" id="RHEA-COMP:10001"/>
        <dbReference type="Rhea" id="RHEA-COMP:13337"/>
        <dbReference type="Rhea" id="RHEA-COMP:13338"/>
        <dbReference type="Rhea" id="RHEA-COMP:13339"/>
        <dbReference type="Rhea" id="RHEA-COMP:13340"/>
        <dbReference type="ChEBI" id="CHEBI:15378"/>
        <dbReference type="ChEBI" id="CHEBI:29950"/>
        <dbReference type="ChEBI" id="CHEBI:30616"/>
        <dbReference type="ChEBI" id="CHEBI:33019"/>
        <dbReference type="ChEBI" id="CHEBI:33737"/>
        <dbReference type="ChEBI" id="CHEBI:33738"/>
        <dbReference type="ChEBI" id="CHEBI:61963"/>
        <dbReference type="ChEBI" id="CHEBI:65315"/>
        <dbReference type="ChEBI" id="CHEBI:136798"/>
        <dbReference type="ChEBI" id="CHEBI:456215"/>
        <dbReference type="EC" id="2.8.1.4"/>
    </reaction>
</comment>
<keyword evidence="4 11" id="KW-0808">Transferase</keyword>
<evidence type="ECO:0000256" key="1">
    <source>
        <dbReference type="ARBA" id="ARBA00004496"/>
    </source>
</evidence>
<dbReference type="HAMAP" id="MF_00021">
    <property type="entry name" value="ThiI"/>
    <property type="match status" value="1"/>
</dbReference>
<keyword evidence="2 11" id="KW-0963">Cytoplasm</keyword>
<name>A0A2A2I3V7_9GAMM</name>
<dbReference type="Gene3D" id="3.40.250.10">
    <property type="entry name" value="Rhodanese-like domain"/>
    <property type="match status" value="1"/>
</dbReference>
<dbReference type="GO" id="GO:0005829">
    <property type="term" value="C:cytosol"/>
    <property type="evidence" value="ECO:0007669"/>
    <property type="project" value="TreeGrafter"/>
</dbReference>
<keyword evidence="5 11" id="KW-0547">Nucleotide-binding</keyword>
<organism evidence="14 15">
    <name type="scientific">Tamilnaduibacter salinus</name>
    <dbReference type="NCBI Taxonomy" id="1484056"/>
    <lineage>
        <taxon>Bacteria</taxon>
        <taxon>Pseudomonadati</taxon>
        <taxon>Pseudomonadota</taxon>
        <taxon>Gammaproteobacteria</taxon>
        <taxon>Pseudomonadales</taxon>
        <taxon>Marinobacteraceae</taxon>
        <taxon>Tamilnaduibacter</taxon>
    </lineage>
</organism>
<dbReference type="SUPFAM" id="SSF52402">
    <property type="entry name" value="Adenine nucleotide alpha hydrolases-like"/>
    <property type="match status" value="1"/>
</dbReference>
<dbReference type="InterPro" id="IPR036873">
    <property type="entry name" value="Rhodanese-like_dom_sf"/>
</dbReference>
<keyword evidence="15" id="KW-1185">Reference proteome</keyword>
<evidence type="ECO:0000256" key="10">
    <source>
        <dbReference type="ARBA" id="ARBA00023284"/>
    </source>
</evidence>
<evidence type="ECO:0000256" key="8">
    <source>
        <dbReference type="ARBA" id="ARBA00022977"/>
    </source>
</evidence>
<comment type="caution">
    <text evidence="11">Lacks conserved residue(s) required for the propagation of feature annotation.</text>
</comment>
<dbReference type="GO" id="GO:0002937">
    <property type="term" value="P:tRNA 4-thiouridine biosynthesis"/>
    <property type="evidence" value="ECO:0007669"/>
    <property type="project" value="TreeGrafter"/>
</dbReference>
<comment type="subcellular location">
    <subcellularLocation>
        <location evidence="1 11">Cytoplasm</location>
    </subcellularLocation>
</comment>
<evidence type="ECO:0000313" key="14">
    <source>
        <dbReference type="EMBL" id="PAV25974.1"/>
    </source>
</evidence>
<evidence type="ECO:0000256" key="4">
    <source>
        <dbReference type="ARBA" id="ARBA00022679"/>
    </source>
</evidence>
<evidence type="ECO:0000256" key="5">
    <source>
        <dbReference type="ARBA" id="ARBA00022741"/>
    </source>
</evidence>
<keyword evidence="7 11" id="KW-0694">RNA-binding</keyword>
<keyword evidence="8 11" id="KW-0784">Thiamine biosynthesis</keyword>
<dbReference type="InterPro" id="IPR049961">
    <property type="entry name" value="ThiI_N"/>
</dbReference>
<evidence type="ECO:0000259" key="13">
    <source>
        <dbReference type="PROSITE" id="PS51165"/>
    </source>
</evidence>
<evidence type="ECO:0000313" key="15">
    <source>
        <dbReference type="Proteomes" id="UP000218332"/>
    </source>
</evidence>
<dbReference type="PANTHER" id="PTHR43209">
    <property type="entry name" value="TRNA SULFURTRANSFERASE"/>
    <property type="match status" value="1"/>
</dbReference>
<dbReference type="InterPro" id="IPR020536">
    <property type="entry name" value="ThiI_AANH"/>
</dbReference>
<proteinExistence type="inferred from homology"/>
<dbReference type="RefSeq" id="WP_095611001.1">
    <property type="nucleotide sequence ID" value="NZ_NMPM01000042.1"/>
</dbReference>
<accession>A0A2A2I3V7</accession>
<feature type="binding site" evidence="11">
    <location>
        <position position="266"/>
    </location>
    <ligand>
        <name>ATP</name>
        <dbReference type="ChEBI" id="CHEBI:30616"/>
    </ligand>
</feature>
<feature type="binding site" evidence="11">
    <location>
        <position position="288"/>
    </location>
    <ligand>
        <name>ATP</name>
        <dbReference type="ChEBI" id="CHEBI:30616"/>
    </ligand>
</feature>
<dbReference type="Proteomes" id="UP000218332">
    <property type="component" value="Unassembled WGS sequence"/>
</dbReference>
<dbReference type="NCBIfam" id="TIGR04271">
    <property type="entry name" value="ThiI_C_thiazole"/>
    <property type="match status" value="1"/>
</dbReference>
<sequence>MKFLIRPFAETAIKSRPVRQQQVRQLRRNVRRILARLDDRVQVQGGWDRVDVQLPDDGLTREQVITTLQRVPGISNIQVIREYPLDCFETIADIVVSSFEQRLAGKSFAVRVRRSGKHDFSSQDLEKYLGGALLRRTDARAVNLNHPDEPVRLEVIGDYFHVVDERFEGMGGYPMGAVENAMTLISGGYDSSVATYLNMRRGIRTHFLFFNLGGTAHETGVKQVAWHLWSRYGSSHSVHFITVPFEEVVGEIMRSVNNRYWGVTLKRVMLRAASAIAGETNAQALVTGDSVAQVSSQTLTNINVIDRASEQVVLRPLINMDKGEIIRLAGEIETDEFARNMPEYCGVISSKPVTRAKVHRAEEEEAKMDPAVLAKAIEDRVATPIHRLMETLTTPEEVELVRTPSLDDVIIDVRHPTEEERAPLHLTNNEILHIPFYELSQHLSELASDRRYLLYCDRGTMSRMHAGQLQAEGLPNVQVYAP</sequence>
<dbReference type="SUPFAM" id="SSF143437">
    <property type="entry name" value="THUMP domain-like"/>
    <property type="match status" value="1"/>
</dbReference>
<dbReference type="Pfam" id="PF02568">
    <property type="entry name" value="ThiI"/>
    <property type="match status" value="1"/>
</dbReference>
<comment type="similarity">
    <text evidence="11">Belongs to the ThiI family.</text>
</comment>
<keyword evidence="10" id="KW-0676">Redox-active center</keyword>
<dbReference type="UniPathway" id="UPA00060"/>
<dbReference type="InterPro" id="IPR003720">
    <property type="entry name" value="tRNA_STrfase"/>
</dbReference>
<dbReference type="AlphaFoldDB" id="A0A2A2I3V7"/>
<protein>
    <recommendedName>
        <fullName evidence="11">tRNA sulfurtransferase</fullName>
        <ecNumber evidence="11">2.8.1.4</ecNumber>
    </recommendedName>
    <alternativeName>
        <fullName evidence="11">Sulfur carrier protein ThiS sulfurtransferase</fullName>
    </alternativeName>
    <alternativeName>
        <fullName evidence="11">Thiamine biosynthesis protein ThiI</fullName>
    </alternativeName>
    <alternativeName>
        <fullName evidence="11">tRNA 4-thiouridine synthase</fullName>
    </alternativeName>
</protein>